<feature type="chain" id="PRO_5032824115" evidence="1">
    <location>
        <begin position="21"/>
        <end position="55"/>
    </location>
</feature>
<proteinExistence type="predicted"/>
<reference evidence="2 3" key="1">
    <citation type="submission" date="2019-12" db="EMBL/GenBank/DDBJ databases">
        <title>Genomic-based taxomic classification of the family Erythrobacteraceae.</title>
        <authorList>
            <person name="Xu L."/>
        </authorList>
    </citation>
    <scope>NUCLEOTIDE SEQUENCE [LARGE SCALE GENOMIC DNA]</scope>
    <source>
        <strain evidence="2 3">KCTC 42453</strain>
    </source>
</reference>
<accession>A0A845B5U4</accession>
<feature type="signal peptide" evidence="1">
    <location>
        <begin position="1"/>
        <end position="20"/>
    </location>
</feature>
<gene>
    <name evidence="2" type="ORF">GRI65_14855</name>
</gene>
<protein>
    <submittedName>
        <fullName evidence="2">Uncharacterized protein</fullName>
    </submittedName>
</protein>
<comment type="caution">
    <text evidence="2">The sequence shown here is derived from an EMBL/GenBank/DDBJ whole genome shotgun (WGS) entry which is preliminary data.</text>
</comment>
<dbReference type="RefSeq" id="WP_160757377.1">
    <property type="nucleotide sequence ID" value="NZ_WTYL01000006.1"/>
</dbReference>
<dbReference type="EMBL" id="WTYL01000006">
    <property type="protein sequence ID" value="MXP45730.1"/>
    <property type="molecule type" value="Genomic_DNA"/>
</dbReference>
<evidence type="ECO:0000313" key="3">
    <source>
        <dbReference type="Proteomes" id="UP000431922"/>
    </source>
</evidence>
<dbReference type="Proteomes" id="UP000431922">
    <property type="component" value="Unassembled WGS sequence"/>
</dbReference>
<evidence type="ECO:0000313" key="2">
    <source>
        <dbReference type="EMBL" id="MXP45730.1"/>
    </source>
</evidence>
<keyword evidence="3" id="KW-1185">Reference proteome</keyword>
<dbReference type="AlphaFoldDB" id="A0A845B5U4"/>
<keyword evidence="1" id="KW-0732">Signal</keyword>
<sequence length="55" mass="5696">MSKQLALSIAFSVMTMSAFALSMSDRSGVQNPSPEYSNGAVAEAAAPSLFKVLAN</sequence>
<organism evidence="2 3">
    <name type="scientific">Allopontixanthobacter sediminis</name>
    <dbReference type="NCBI Taxonomy" id="1689985"/>
    <lineage>
        <taxon>Bacteria</taxon>
        <taxon>Pseudomonadati</taxon>
        <taxon>Pseudomonadota</taxon>
        <taxon>Alphaproteobacteria</taxon>
        <taxon>Sphingomonadales</taxon>
        <taxon>Erythrobacteraceae</taxon>
        <taxon>Allopontixanthobacter</taxon>
    </lineage>
</organism>
<evidence type="ECO:0000256" key="1">
    <source>
        <dbReference type="SAM" id="SignalP"/>
    </source>
</evidence>
<name>A0A845B5U4_9SPHN</name>